<protein>
    <submittedName>
        <fullName evidence="2">Uncharacterized protein</fullName>
    </submittedName>
</protein>
<keyword evidence="3" id="KW-1185">Reference proteome</keyword>
<dbReference type="OrthoDB" id="186603at2759"/>
<dbReference type="EMBL" id="FN649743">
    <property type="protein sequence ID" value="CBJ33056.1"/>
    <property type="molecule type" value="Genomic_DNA"/>
</dbReference>
<dbReference type="EMBL" id="FN648612">
    <property type="protein sequence ID" value="CBJ33056.1"/>
    <property type="molecule type" value="Genomic_DNA"/>
</dbReference>
<reference evidence="2 3" key="1">
    <citation type="journal article" date="2010" name="Nature">
        <title>The Ectocarpus genome and the independent evolution of multicellularity in brown algae.</title>
        <authorList>
            <person name="Cock J.M."/>
            <person name="Sterck L."/>
            <person name="Rouze P."/>
            <person name="Scornet D."/>
            <person name="Allen A.E."/>
            <person name="Amoutzias G."/>
            <person name="Anthouard V."/>
            <person name="Artiguenave F."/>
            <person name="Aury J.M."/>
            <person name="Badger J.H."/>
            <person name="Beszteri B."/>
            <person name="Billiau K."/>
            <person name="Bonnet E."/>
            <person name="Bothwell J.H."/>
            <person name="Bowler C."/>
            <person name="Boyen C."/>
            <person name="Brownlee C."/>
            <person name="Carrano C.J."/>
            <person name="Charrier B."/>
            <person name="Cho G.Y."/>
            <person name="Coelho S.M."/>
            <person name="Collen J."/>
            <person name="Corre E."/>
            <person name="Da Silva C."/>
            <person name="Delage L."/>
            <person name="Delaroque N."/>
            <person name="Dittami S.M."/>
            <person name="Doulbeau S."/>
            <person name="Elias M."/>
            <person name="Farnham G."/>
            <person name="Gachon C.M."/>
            <person name="Gschloessl B."/>
            <person name="Heesch S."/>
            <person name="Jabbari K."/>
            <person name="Jubin C."/>
            <person name="Kawai H."/>
            <person name="Kimura K."/>
            <person name="Kloareg B."/>
            <person name="Kupper F.C."/>
            <person name="Lang D."/>
            <person name="Le Bail A."/>
            <person name="Leblanc C."/>
            <person name="Lerouge P."/>
            <person name="Lohr M."/>
            <person name="Lopez P.J."/>
            <person name="Martens C."/>
            <person name="Maumus F."/>
            <person name="Michel G."/>
            <person name="Miranda-Saavedra D."/>
            <person name="Morales J."/>
            <person name="Moreau H."/>
            <person name="Motomura T."/>
            <person name="Nagasato C."/>
            <person name="Napoli C.A."/>
            <person name="Nelson D.R."/>
            <person name="Nyvall-Collen P."/>
            <person name="Peters A.F."/>
            <person name="Pommier C."/>
            <person name="Potin P."/>
            <person name="Poulain J."/>
            <person name="Quesneville H."/>
            <person name="Read B."/>
            <person name="Rensing S.A."/>
            <person name="Ritter A."/>
            <person name="Rousvoal S."/>
            <person name="Samanta M."/>
            <person name="Samson G."/>
            <person name="Schroeder D.C."/>
            <person name="Segurens B."/>
            <person name="Strittmatter M."/>
            <person name="Tonon T."/>
            <person name="Tregear J.W."/>
            <person name="Valentin K."/>
            <person name="von Dassow P."/>
            <person name="Yamagishi T."/>
            <person name="Van de Peer Y."/>
            <person name="Wincker P."/>
        </authorList>
    </citation>
    <scope>NUCLEOTIDE SEQUENCE [LARGE SCALE GENOMIC DNA]</scope>
    <source>
        <strain evidence="3">Ec32 / CCAP1310/4</strain>
    </source>
</reference>
<feature type="region of interest" description="Disordered" evidence="1">
    <location>
        <begin position="187"/>
        <end position="210"/>
    </location>
</feature>
<proteinExistence type="predicted"/>
<evidence type="ECO:0000256" key="1">
    <source>
        <dbReference type="SAM" id="MobiDB-lite"/>
    </source>
</evidence>
<dbReference type="Proteomes" id="UP000002630">
    <property type="component" value="Linkage Group LG18"/>
</dbReference>
<evidence type="ECO:0000313" key="3">
    <source>
        <dbReference type="Proteomes" id="UP000002630"/>
    </source>
</evidence>
<gene>
    <name evidence="2" type="ORF">Esi_0413_0013</name>
</gene>
<dbReference type="InParanoid" id="D7G0M7"/>
<accession>D7G0M7</accession>
<feature type="region of interest" description="Disordered" evidence="1">
    <location>
        <begin position="80"/>
        <end position="103"/>
    </location>
</feature>
<feature type="compositionally biased region" description="Polar residues" evidence="1">
    <location>
        <begin position="201"/>
        <end position="210"/>
    </location>
</feature>
<sequence length="210" mass="23018">MVNKNASDEVFDGSYSPPPSDPRFSTVTRMELTKSVHTPGYAIRRPKEGFDRLNANRTNYSLGQHPTTELKTATAELQMKHPRDQPRVDQPAVGGSTLRDGSYRLDTSARDSVRRGGGGGEGVLGVRFDVINGREDEGARGKVAMRTGPRRTLNNAEKEVLHPTDGWGDVPGGMYVDILTGKDRRKFDVPERGAGAPVRSDTVSGRTRPW</sequence>
<feature type="region of interest" description="Disordered" evidence="1">
    <location>
        <begin position="1"/>
        <end position="25"/>
    </location>
</feature>
<dbReference type="AlphaFoldDB" id="D7G0M7"/>
<organism evidence="2 3">
    <name type="scientific">Ectocarpus siliculosus</name>
    <name type="common">Brown alga</name>
    <name type="synonym">Conferva siliculosa</name>
    <dbReference type="NCBI Taxonomy" id="2880"/>
    <lineage>
        <taxon>Eukaryota</taxon>
        <taxon>Sar</taxon>
        <taxon>Stramenopiles</taxon>
        <taxon>Ochrophyta</taxon>
        <taxon>PX clade</taxon>
        <taxon>Phaeophyceae</taxon>
        <taxon>Ectocarpales</taxon>
        <taxon>Ectocarpaceae</taxon>
        <taxon>Ectocarpus</taxon>
    </lineage>
</organism>
<name>D7G0M7_ECTSI</name>
<evidence type="ECO:0000313" key="2">
    <source>
        <dbReference type="EMBL" id="CBJ33056.1"/>
    </source>
</evidence>